<dbReference type="OrthoDB" id="202158at2759"/>
<dbReference type="SUPFAM" id="SSF51230">
    <property type="entry name" value="Single hybrid motif"/>
    <property type="match status" value="1"/>
</dbReference>
<dbReference type="PANTHER" id="PTHR23151">
    <property type="entry name" value="DIHYDROLIPOAMIDE ACETYL/SUCCINYL-TRANSFERASE-RELATED"/>
    <property type="match status" value="1"/>
</dbReference>
<evidence type="ECO:0000256" key="3">
    <source>
        <dbReference type="ARBA" id="ARBA00022946"/>
    </source>
</evidence>
<feature type="domain" description="Lipoyl-binding" evidence="6">
    <location>
        <begin position="27"/>
        <end position="103"/>
    </location>
</feature>
<sequence>MLSRSTITRVLNQTAKFHTRSNPLLKAIAMEMPAMSPTMTEGGVVEWKVQPGDKFVSGDILVEIETDKATIDVEALDDGIMGKIIVNNGAKGIPVGEPIAVLAEEDDDLSTLDLDAAIKKSSPKKTTPPPTAEKAAAAPAEVKETKKVEEPKKQEKTVESTSNDDKSLFKKADPNQTLYPSVIQLLHLNNISTEKALAEIPATGPKGKLLKGDVLLYLQMINKDTYVKLNEYLQKGTTLDLSNIELRQPELKKEGEQQAGKDSKPIILEPIVLRAEVKLPPLSENVYFEDVEEIIYEKLQKLERDVYKLQALRSEYYDSAFESLVSKRYSESLFEFDWSLRALGSNGRKAKQFDAFDELFGTSKKNVSSSKQDDAFDGVLSLNVTVDLGISPSQDAVLKAQQFIKKVETLF</sequence>
<dbReference type="InterPro" id="IPR004167">
    <property type="entry name" value="PSBD"/>
</dbReference>
<name>A0A1B7TCT8_9ASCO</name>
<reference evidence="9" key="1">
    <citation type="journal article" date="2016" name="Proc. Natl. Acad. Sci. U.S.A.">
        <title>Comparative genomics of biotechnologically important yeasts.</title>
        <authorList>
            <person name="Riley R."/>
            <person name="Haridas S."/>
            <person name="Wolfe K.H."/>
            <person name="Lopes M.R."/>
            <person name="Hittinger C.T."/>
            <person name="Goeker M."/>
            <person name="Salamov A.A."/>
            <person name="Wisecaver J.H."/>
            <person name="Long T.M."/>
            <person name="Calvey C.H."/>
            <person name="Aerts A.L."/>
            <person name="Barry K.W."/>
            <person name="Choi C."/>
            <person name="Clum A."/>
            <person name="Coughlan A.Y."/>
            <person name="Deshpande S."/>
            <person name="Douglass A.P."/>
            <person name="Hanson S.J."/>
            <person name="Klenk H.-P."/>
            <person name="LaButti K.M."/>
            <person name="Lapidus A."/>
            <person name="Lindquist E.A."/>
            <person name="Lipzen A.M."/>
            <person name="Meier-Kolthoff J.P."/>
            <person name="Ohm R.A."/>
            <person name="Otillar R.P."/>
            <person name="Pangilinan J.L."/>
            <person name="Peng Y."/>
            <person name="Rokas A."/>
            <person name="Rosa C.A."/>
            <person name="Scheuner C."/>
            <person name="Sibirny A.A."/>
            <person name="Slot J.C."/>
            <person name="Stielow J.B."/>
            <person name="Sun H."/>
            <person name="Kurtzman C.P."/>
            <person name="Blackwell M."/>
            <person name="Grigoriev I.V."/>
            <person name="Jeffries T.W."/>
        </authorList>
    </citation>
    <scope>NUCLEOTIDE SEQUENCE [LARGE SCALE GENOMIC DNA]</scope>
    <source>
        <strain evidence="9">NRRL Y-1626</strain>
    </source>
</reference>
<dbReference type="InterPro" id="IPR011053">
    <property type="entry name" value="Single_hybrid_motif"/>
</dbReference>
<dbReference type="InterPro" id="IPR003016">
    <property type="entry name" value="2-oxoA_DH_lipoyl-BS"/>
</dbReference>
<dbReference type="Gene3D" id="2.40.50.100">
    <property type="match status" value="1"/>
</dbReference>
<feature type="compositionally biased region" description="Basic and acidic residues" evidence="5">
    <location>
        <begin position="141"/>
        <end position="172"/>
    </location>
</feature>
<evidence type="ECO:0000256" key="5">
    <source>
        <dbReference type="SAM" id="MobiDB-lite"/>
    </source>
</evidence>
<keyword evidence="9" id="KW-1185">Reference proteome</keyword>
<evidence type="ECO:0000313" key="8">
    <source>
        <dbReference type="EMBL" id="OBA26569.1"/>
    </source>
</evidence>
<organism evidence="8 9">
    <name type="scientific">Hanseniaspora valbyensis NRRL Y-1626</name>
    <dbReference type="NCBI Taxonomy" id="766949"/>
    <lineage>
        <taxon>Eukaryota</taxon>
        <taxon>Fungi</taxon>
        <taxon>Dikarya</taxon>
        <taxon>Ascomycota</taxon>
        <taxon>Saccharomycotina</taxon>
        <taxon>Saccharomycetes</taxon>
        <taxon>Saccharomycodales</taxon>
        <taxon>Saccharomycodaceae</taxon>
        <taxon>Hanseniaspora</taxon>
    </lineage>
</organism>
<dbReference type="Pfam" id="PF00364">
    <property type="entry name" value="Biotin_lipoyl"/>
    <property type="match status" value="1"/>
</dbReference>
<evidence type="ECO:0000256" key="2">
    <source>
        <dbReference type="ARBA" id="ARBA00022823"/>
    </source>
</evidence>
<dbReference type="InterPro" id="IPR000089">
    <property type="entry name" value="Biotin_lipoyl"/>
</dbReference>
<proteinExistence type="inferred from homology"/>
<evidence type="ECO:0000313" key="9">
    <source>
        <dbReference type="Proteomes" id="UP000092321"/>
    </source>
</evidence>
<comment type="caution">
    <text evidence="8">The sequence shown here is derived from an EMBL/GenBank/DDBJ whole genome shotgun (WGS) entry which is preliminary data.</text>
</comment>
<dbReference type="PROSITE" id="PS50968">
    <property type="entry name" value="BIOTINYL_LIPOYL"/>
    <property type="match status" value="1"/>
</dbReference>
<comment type="subunit">
    <text evidence="4">Eukaryotic pyruvate dehydrogenase (PDH) complexes are organized as a core consisting of the oligomeric dihydrolipoamide acetyl-transferase (E2), around which are arranged multiple copies of pyruvate dehydrogenase (E1), dihydrolipoamide dehydrogenase (E3) and protein X (E3BP) bound by non-covalent bonds.</text>
</comment>
<dbReference type="FunFam" id="2.40.50.100:FF:000010">
    <property type="entry name" value="Acetyltransferase component of pyruvate dehydrogenase complex"/>
    <property type="match status" value="1"/>
</dbReference>
<evidence type="ECO:0000256" key="1">
    <source>
        <dbReference type="ARBA" id="ARBA00007317"/>
    </source>
</evidence>
<dbReference type="CDD" id="cd06849">
    <property type="entry name" value="lipoyl_domain"/>
    <property type="match status" value="1"/>
</dbReference>
<dbReference type="GO" id="GO:0045254">
    <property type="term" value="C:pyruvate dehydrogenase complex"/>
    <property type="evidence" value="ECO:0007669"/>
    <property type="project" value="InterPro"/>
</dbReference>
<dbReference type="EMBL" id="LXPE01000016">
    <property type="protein sequence ID" value="OBA26569.1"/>
    <property type="molecule type" value="Genomic_DNA"/>
</dbReference>
<protein>
    <recommendedName>
        <fullName evidence="10">Single hybrid motif-containing protein</fullName>
    </recommendedName>
</protein>
<dbReference type="PROSITE" id="PS51826">
    <property type="entry name" value="PSBD"/>
    <property type="match status" value="1"/>
</dbReference>
<evidence type="ECO:0000259" key="6">
    <source>
        <dbReference type="PROSITE" id="PS50968"/>
    </source>
</evidence>
<feature type="region of interest" description="Disordered" evidence="5">
    <location>
        <begin position="120"/>
        <end position="172"/>
    </location>
</feature>
<feature type="domain" description="Peripheral subunit-binding (PSBD)" evidence="7">
    <location>
        <begin position="177"/>
        <end position="218"/>
    </location>
</feature>
<dbReference type="Gene3D" id="4.10.320.10">
    <property type="entry name" value="E3-binding domain"/>
    <property type="match status" value="1"/>
</dbReference>
<evidence type="ECO:0008006" key="10">
    <source>
        <dbReference type="Google" id="ProtNLM"/>
    </source>
</evidence>
<dbReference type="PANTHER" id="PTHR23151:SF82">
    <property type="entry name" value="PYRUVATE DEHYDROGENASE COMPLEX PROTEIN X COMPONENT, MITOCHONDRIAL"/>
    <property type="match status" value="1"/>
</dbReference>
<dbReference type="InterPro" id="IPR036625">
    <property type="entry name" value="E3-bd_dom_sf"/>
</dbReference>
<evidence type="ECO:0000256" key="4">
    <source>
        <dbReference type="ARBA" id="ARBA00065810"/>
    </source>
</evidence>
<dbReference type="GO" id="GO:0006086">
    <property type="term" value="P:pyruvate decarboxylation to acetyl-CoA"/>
    <property type="evidence" value="ECO:0007669"/>
    <property type="project" value="InterPro"/>
</dbReference>
<dbReference type="PROSITE" id="PS00189">
    <property type="entry name" value="LIPOYL"/>
    <property type="match status" value="1"/>
</dbReference>
<dbReference type="GO" id="GO:0004742">
    <property type="term" value="F:dihydrolipoyllysine-residue acetyltransferase activity"/>
    <property type="evidence" value="ECO:0007669"/>
    <property type="project" value="TreeGrafter"/>
</dbReference>
<gene>
    <name evidence="8" type="ORF">HANVADRAFT_53033</name>
</gene>
<keyword evidence="3" id="KW-0809">Transit peptide</keyword>
<evidence type="ECO:0000259" key="7">
    <source>
        <dbReference type="PROSITE" id="PS51826"/>
    </source>
</evidence>
<accession>A0A1B7TCT8</accession>
<dbReference type="Proteomes" id="UP000092321">
    <property type="component" value="Unassembled WGS sequence"/>
</dbReference>
<keyword evidence="2" id="KW-0450">Lipoyl</keyword>
<dbReference type="AlphaFoldDB" id="A0A1B7TCT8"/>
<dbReference type="InterPro" id="IPR045257">
    <property type="entry name" value="E2/Pdx1"/>
</dbReference>
<comment type="similarity">
    <text evidence="1">Belongs to the 2-oxoacid dehydrogenase family.</text>
</comment>